<evidence type="ECO:0000313" key="2">
    <source>
        <dbReference type="EMBL" id="MFC3671306.1"/>
    </source>
</evidence>
<protein>
    <submittedName>
        <fullName evidence="2">Anti-sigma factor family protein</fullName>
    </submittedName>
</protein>
<evidence type="ECO:0000313" key="3">
    <source>
        <dbReference type="Proteomes" id="UP001595683"/>
    </source>
</evidence>
<comment type="caution">
    <text evidence="2">The sequence shown here is derived from an EMBL/GenBank/DDBJ whole genome shotgun (WGS) entry which is preliminary data.</text>
</comment>
<gene>
    <name evidence="2" type="ORF">ACFOOT_07710</name>
</gene>
<proteinExistence type="predicted"/>
<keyword evidence="1" id="KW-0472">Membrane</keyword>
<organism evidence="2 3">
    <name type="scientific">Novosphingobium pokkalii</name>
    <dbReference type="NCBI Taxonomy" id="1770194"/>
    <lineage>
        <taxon>Bacteria</taxon>
        <taxon>Pseudomonadati</taxon>
        <taxon>Pseudomonadota</taxon>
        <taxon>Alphaproteobacteria</taxon>
        <taxon>Sphingomonadales</taxon>
        <taxon>Sphingomonadaceae</taxon>
        <taxon>Novosphingobium</taxon>
    </lineage>
</organism>
<keyword evidence="1" id="KW-0812">Transmembrane</keyword>
<reference evidence="3" key="1">
    <citation type="journal article" date="2019" name="Int. J. Syst. Evol. Microbiol.">
        <title>The Global Catalogue of Microorganisms (GCM) 10K type strain sequencing project: providing services to taxonomists for standard genome sequencing and annotation.</title>
        <authorList>
            <consortium name="The Broad Institute Genomics Platform"/>
            <consortium name="The Broad Institute Genome Sequencing Center for Infectious Disease"/>
            <person name="Wu L."/>
            <person name="Ma J."/>
        </authorList>
    </citation>
    <scope>NUCLEOTIDE SEQUENCE [LARGE SCALE GENOMIC DNA]</scope>
    <source>
        <strain evidence="3">KCTC 42224</strain>
    </source>
</reference>
<feature type="transmembrane region" description="Helical" evidence="1">
    <location>
        <begin position="89"/>
        <end position="109"/>
    </location>
</feature>
<evidence type="ECO:0000256" key="1">
    <source>
        <dbReference type="SAM" id="Phobius"/>
    </source>
</evidence>
<keyword evidence="1" id="KW-1133">Transmembrane helix</keyword>
<name>A0ABV7V1S2_9SPHN</name>
<dbReference type="Proteomes" id="UP001595683">
    <property type="component" value="Unassembled WGS sequence"/>
</dbReference>
<accession>A0ABV7V1S2</accession>
<keyword evidence="3" id="KW-1185">Reference proteome</keyword>
<dbReference type="RefSeq" id="WP_191322566.1">
    <property type="nucleotide sequence ID" value="NZ_BMZP01000001.1"/>
</dbReference>
<dbReference type="EMBL" id="JBHRYE010000011">
    <property type="protein sequence ID" value="MFC3671306.1"/>
    <property type="molecule type" value="Genomic_DNA"/>
</dbReference>
<sequence length="236" mass="24395">MTFSPETLAAFADGQLDSAEAADVARAVDADPALARQVERHRALRARLAAHYAPVLEAPLPDRLRQAVMPPDATVVDLAQARARRTRRLTWGGGIGLALAASLTLAVVLQRPGAEAPLPGYAAGALASALDNQLSGQAPVGAPVRVVISFADASGAFCRGYASGQGGGIACRDDRGWKVTRQLGAQVATPEADDGAYRQAGSHDAALMALAQDMAQGAALDQAAERAARAEGWRKP</sequence>